<dbReference type="InterPro" id="IPR038765">
    <property type="entry name" value="Papain-like_cys_pep_sf"/>
</dbReference>
<dbReference type="InterPro" id="IPR018200">
    <property type="entry name" value="USP_CS"/>
</dbReference>
<feature type="compositionally biased region" description="Low complexity" evidence="7">
    <location>
        <begin position="707"/>
        <end position="721"/>
    </location>
</feature>
<dbReference type="GO" id="GO:0070628">
    <property type="term" value="F:proteasome binding"/>
    <property type="evidence" value="ECO:0007669"/>
    <property type="project" value="TreeGrafter"/>
</dbReference>
<feature type="domain" description="USP" evidence="8">
    <location>
        <begin position="61"/>
        <end position="623"/>
    </location>
</feature>
<comment type="caution">
    <text evidence="9">The sequence shown here is derived from an EMBL/GenBank/DDBJ whole genome shotgun (WGS) entry which is preliminary data.</text>
</comment>
<dbReference type="PROSITE" id="PS00973">
    <property type="entry name" value="USP_2"/>
    <property type="match status" value="1"/>
</dbReference>
<dbReference type="GO" id="GO:0061136">
    <property type="term" value="P:regulation of proteasomal protein catabolic process"/>
    <property type="evidence" value="ECO:0007669"/>
    <property type="project" value="TreeGrafter"/>
</dbReference>
<reference evidence="9" key="1">
    <citation type="journal article" date="2023" name="PhytoFront">
        <title>Draft Genome Resources of Seven Strains of Tilletia horrida, Causal Agent of Kernel Smut of Rice.</title>
        <authorList>
            <person name="Khanal S."/>
            <person name="Antony Babu S."/>
            <person name="Zhou X.G."/>
        </authorList>
    </citation>
    <scope>NUCLEOTIDE SEQUENCE</scope>
    <source>
        <strain evidence="9">TX3</strain>
    </source>
</reference>
<dbReference type="InterPro" id="IPR044635">
    <property type="entry name" value="UBP14-like"/>
</dbReference>
<dbReference type="GO" id="GO:0016579">
    <property type="term" value="P:protein deubiquitination"/>
    <property type="evidence" value="ECO:0007669"/>
    <property type="project" value="InterPro"/>
</dbReference>
<feature type="compositionally biased region" description="Low complexity" evidence="7">
    <location>
        <begin position="18"/>
        <end position="29"/>
    </location>
</feature>
<evidence type="ECO:0000256" key="1">
    <source>
        <dbReference type="ARBA" id="ARBA00000707"/>
    </source>
</evidence>
<name>A0AAN6GIV2_9BASI</name>
<feature type="compositionally biased region" description="Low complexity" evidence="7">
    <location>
        <begin position="730"/>
        <end position="746"/>
    </location>
</feature>
<dbReference type="EMBL" id="JAPDMQ010000029">
    <property type="protein sequence ID" value="KAK0539567.1"/>
    <property type="molecule type" value="Genomic_DNA"/>
</dbReference>
<feature type="region of interest" description="Disordered" evidence="7">
    <location>
        <begin position="1"/>
        <end position="38"/>
    </location>
</feature>
<keyword evidence="3 6" id="KW-0833">Ubl conjugation pathway</keyword>
<keyword evidence="10" id="KW-1185">Reference proteome</keyword>
<feature type="region of interest" description="Disordered" evidence="7">
    <location>
        <begin position="168"/>
        <end position="220"/>
    </location>
</feature>
<evidence type="ECO:0000259" key="8">
    <source>
        <dbReference type="PROSITE" id="PS50235"/>
    </source>
</evidence>
<evidence type="ECO:0000313" key="10">
    <source>
        <dbReference type="Proteomes" id="UP001176521"/>
    </source>
</evidence>
<dbReference type="AlphaFoldDB" id="A0AAN6GIV2"/>
<dbReference type="PANTHER" id="PTHR43982:SF6">
    <property type="entry name" value="UBIQUITIN CARBOXYL-TERMINAL HYDROLASE 2-RELATED"/>
    <property type="match status" value="1"/>
</dbReference>
<feature type="compositionally biased region" description="Polar residues" evidence="7">
    <location>
        <begin position="199"/>
        <end position="216"/>
    </location>
</feature>
<evidence type="ECO:0000256" key="2">
    <source>
        <dbReference type="ARBA" id="ARBA00022670"/>
    </source>
</evidence>
<gene>
    <name evidence="9" type="primary">UBP2</name>
    <name evidence="9" type="ORF">OC842_000917</name>
</gene>
<evidence type="ECO:0000256" key="7">
    <source>
        <dbReference type="SAM" id="MobiDB-lite"/>
    </source>
</evidence>
<comment type="similarity">
    <text evidence="6">Belongs to the peptidase C19 family.</text>
</comment>
<dbReference type="PROSITE" id="PS50235">
    <property type="entry name" value="USP_3"/>
    <property type="match status" value="1"/>
</dbReference>
<evidence type="ECO:0000313" key="9">
    <source>
        <dbReference type="EMBL" id="KAK0539567.1"/>
    </source>
</evidence>
<organism evidence="9 10">
    <name type="scientific">Tilletia horrida</name>
    <dbReference type="NCBI Taxonomy" id="155126"/>
    <lineage>
        <taxon>Eukaryota</taxon>
        <taxon>Fungi</taxon>
        <taxon>Dikarya</taxon>
        <taxon>Basidiomycota</taxon>
        <taxon>Ustilaginomycotina</taxon>
        <taxon>Exobasidiomycetes</taxon>
        <taxon>Tilletiales</taxon>
        <taxon>Tilletiaceae</taxon>
        <taxon>Tilletia</taxon>
    </lineage>
</organism>
<comment type="catalytic activity">
    <reaction evidence="1 6">
        <text>Thiol-dependent hydrolysis of ester, thioester, amide, peptide and isopeptide bonds formed by the C-terminal Gly of ubiquitin (a 76-residue protein attached to proteins as an intracellular targeting signal).</text>
        <dbReference type="EC" id="3.4.19.12"/>
    </reaction>
</comment>
<proteinExistence type="inferred from homology"/>
<dbReference type="GO" id="GO:0004843">
    <property type="term" value="F:cysteine-type deubiquitinase activity"/>
    <property type="evidence" value="ECO:0007669"/>
    <property type="project" value="UniProtKB-UniRule"/>
</dbReference>
<feature type="region of interest" description="Disordered" evidence="7">
    <location>
        <begin position="642"/>
        <end position="761"/>
    </location>
</feature>
<dbReference type="InterPro" id="IPR028889">
    <property type="entry name" value="USP"/>
</dbReference>
<dbReference type="CDD" id="cd02666">
    <property type="entry name" value="Peptidase_C19J"/>
    <property type="match status" value="1"/>
</dbReference>
<evidence type="ECO:0000256" key="3">
    <source>
        <dbReference type="ARBA" id="ARBA00022786"/>
    </source>
</evidence>
<feature type="region of interest" description="Disordered" evidence="7">
    <location>
        <begin position="241"/>
        <end position="263"/>
    </location>
</feature>
<accession>A0AAN6GIV2</accession>
<dbReference type="PROSITE" id="PS00972">
    <property type="entry name" value="USP_1"/>
    <property type="match status" value="1"/>
</dbReference>
<dbReference type="EC" id="3.4.19.12" evidence="6"/>
<feature type="compositionally biased region" description="Basic and acidic residues" evidence="7">
    <location>
        <begin position="170"/>
        <end position="185"/>
    </location>
</feature>
<keyword evidence="4 6" id="KW-0378">Hydrolase</keyword>
<keyword evidence="5 6" id="KW-0788">Thiol protease</keyword>
<dbReference type="SUPFAM" id="SSF54001">
    <property type="entry name" value="Cysteine proteinases"/>
    <property type="match status" value="1"/>
</dbReference>
<dbReference type="Proteomes" id="UP001176521">
    <property type="component" value="Unassembled WGS sequence"/>
</dbReference>
<dbReference type="InterPro" id="IPR001394">
    <property type="entry name" value="Peptidase_C19_UCH"/>
</dbReference>
<dbReference type="Gene3D" id="3.90.70.10">
    <property type="entry name" value="Cysteine proteinases"/>
    <property type="match status" value="2"/>
</dbReference>
<dbReference type="PANTHER" id="PTHR43982">
    <property type="entry name" value="UBIQUITIN CARBOXYL-TERMINAL HYDROLASE"/>
    <property type="match status" value="1"/>
</dbReference>
<sequence>MRVIDAPASSGPSLDITSASASSQPQIQSSEDKGQKSDEVLPQYSALPDVDIQWGDGGTPAGLKNIGNTCYLNSVLQYFFTIKEVREQVMQAAAVIRQAQHPWNGSELRVGGRLVTPSEIERSRKFVVHLSSLFDNMITSPAAAVEPERELAYLALVSSRTEEAVLSTQEAEKKALPEVKTETKAETVPPKATEPSDDAMQTDSQPTPETPATRQATEYEPHAPVRASSAEVLVNSTAVGPAATSTATSEPQANAIPEGNSMTKKVEAQAQESLMQLGAQQDVGECLDNVVFQIEVGLRSAGARPEPLSQSQEEATSASVEASSSLNSAIERLFVGISSQRVVPIEPAPDAKPSEPKREIFTLIPIDITHEGCDVYDGLDNFFDDEQIEGSNVRRTVTLQEPPAILQIQAQRVQYDRLQGKAFKALTHLDVGEIISLDRYLELPDGHPNKASHDARRLETAKLRKAESAIARRKNALFAGKASIADTLRLLSNTLHAYAARPGESGMDEADLTAMQGVADSQAGEVQSDIEKLDKEIRTLKTQREGIWKEAAETLYELVAVFMHRGEATHGHYFLNQRRLPQPVAGSAKWLKYNDEQVCNVTVEEVLKDSTGATPYLLIYVRRKPDPAATIDTVRRTIAGLSAPPAAEMTATSTSNPGPEPGTTVPLHPSPDPAHVPAQTAAEGPASKDDMVLDEPSQPPPAESEAEQVAATSAGPAPAAEIKVEKVKAADAAVPAAEQTQAQTQPSSKTEGDAPIPMQTE</sequence>
<evidence type="ECO:0000256" key="5">
    <source>
        <dbReference type="ARBA" id="ARBA00022807"/>
    </source>
</evidence>
<dbReference type="GO" id="GO:0043161">
    <property type="term" value="P:proteasome-mediated ubiquitin-dependent protein catabolic process"/>
    <property type="evidence" value="ECO:0007669"/>
    <property type="project" value="InterPro"/>
</dbReference>
<protein>
    <recommendedName>
        <fullName evidence="6">Ubiquitin carboxyl-terminal hydrolase</fullName>
        <ecNumber evidence="6">3.4.19.12</ecNumber>
    </recommendedName>
</protein>
<keyword evidence="2 6" id="KW-0645">Protease</keyword>
<dbReference type="Pfam" id="PF00443">
    <property type="entry name" value="UCH"/>
    <property type="match status" value="1"/>
</dbReference>
<evidence type="ECO:0000256" key="6">
    <source>
        <dbReference type="RuleBase" id="RU366025"/>
    </source>
</evidence>
<feature type="compositionally biased region" description="Polar residues" evidence="7">
    <location>
        <begin position="241"/>
        <end position="252"/>
    </location>
</feature>
<evidence type="ECO:0000256" key="4">
    <source>
        <dbReference type="ARBA" id="ARBA00022801"/>
    </source>
</evidence>